<name>A0AA37D273_AERCA</name>
<dbReference type="EMBL" id="BPNN01000040">
    <property type="protein sequence ID" value="GJA64082.1"/>
    <property type="molecule type" value="Genomic_DNA"/>
</dbReference>
<dbReference type="Proteomes" id="UP000886934">
    <property type="component" value="Unassembled WGS sequence"/>
</dbReference>
<gene>
    <name evidence="2" type="ORF">KAM351_26930</name>
</gene>
<dbReference type="AlphaFoldDB" id="A0AA37D273"/>
<organism evidence="2 3">
    <name type="scientific">Aeromonas caviae</name>
    <name type="common">Aeromonas punctata</name>
    <dbReference type="NCBI Taxonomy" id="648"/>
    <lineage>
        <taxon>Bacteria</taxon>
        <taxon>Pseudomonadati</taxon>
        <taxon>Pseudomonadota</taxon>
        <taxon>Gammaproteobacteria</taxon>
        <taxon>Aeromonadales</taxon>
        <taxon>Aeromonadaceae</taxon>
        <taxon>Aeromonas</taxon>
    </lineage>
</organism>
<sequence length="183" mass="20109">MSHDAEEKPPLARLSELRITQPARIGGVRFQVGVKVSTVLEAAYRAAEYEQPDGKANFNLLMAAIHDRTPEGWQLVPVEPAFDMLAADGCKEHHDGQKCIHHNNRRRIWKAMLAAAPKPQLAGTKRSVVSITLPTNFKGHAVTLDELKDMLNQTGALWVFTAAPKPQGGAERADRQGKTTGTR</sequence>
<protein>
    <submittedName>
        <fullName evidence="2">Uncharacterized protein</fullName>
    </submittedName>
</protein>
<evidence type="ECO:0000256" key="1">
    <source>
        <dbReference type="SAM" id="MobiDB-lite"/>
    </source>
</evidence>
<reference evidence="2" key="1">
    <citation type="submission" date="2021-07" db="EMBL/GenBank/DDBJ databases">
        <title>Draft genome sequence of carbapenem-resistant Aeromonas spp. in Japan.</title>
        <authorList>
            <person name="Maehana S."/>
            <person name="Suzuki M."/>
            <person name="Kitasato H."/>
        </authorList>
    </citation>
    <scope>NUCLEOTIDE SEQUENCE</scope>
    <source>
        <strain evidence="2">KAM351</strain>
    </source>
</reference>
<feature type="region of interest" description="Disordered" evidence="1">
    <location>
        <begin position="163"/>
        <end position="183"/>
    </location>
</feature>
<dbReference type="RefSeq" id="WP_223940173.1">
    <property type="nucleotide sequence ID" value="NZ_BPNN01000040.1"/>
</dbReference>
<comment type="caution">
    <text evidence="2">The sequence shown here is derived from an EMBL/GenBank/DDBJ whole genome shotgun (WGS) entry which is preliminary data.</text>
</comment>
<accession>A0AA37D273</accession>
<evidence type="ECO:0000313" key="2">
    <source>
        <dbReference type="EMBL" id="GJA64082.1"/>
    </source>
</evidence>
<proteinExistence type="predicted"/>
<evidence type="ECO:0000313" key="3">
    <source>
        <dbReference type="Proteomes" id="UP000886934"/>
    </source>
</evidence>